<evidence type="ECO:0000313" key="7">
    <source>
        <dbReference type="Proteomes" id="UP000593562"/>
    </source>
</evidence>
<dbReference type="InterPro" id="IPR001087">
    <property type="entry name" value="GDSL"/>
</dbReference>
<dbReference type="GO" id="GO:0016788">
    <property type="term" value="F:hydrolase activity, acting on ester bonds"/>
    <property type="evidence" value="ECO:0007669"/>
    <property type="project" value="InterPro"/>
</dbReference>
<evidence type="ECO:0000313" key="6">
    <source>
        <dbReference type="EMBL" id="KAF5750496.1"/>
    </source>
</evidence>
<organism evidence="6 7">
    <name type="scientific">Tripterygium wilfordii</name>
    <name type="common">Thunder God vine</name>
    <dbReference type="NCBI Taxonomy" id="458696"/>
    <lineage>
        <taxon>Eukaryota</taxon>
        <taxon>Viridiplantae</taxon>
        <taxon>Streptophyta</taxon>
        <taxon>Embryophyta</taxon>
        <taxon>Tracheophyta</taxon>
        <taxon>Spermatophyta</taxon>
        <taxon>Magnoliopsida</taxon>
        <taxon>eudicotyledons</taxon>
        <taxon>Gunneridae</taxon>
        <taxon>Pentapetalae</taxon>
        <taxon>rosids</taxon>
        <taxon>fabids</taxon>
        <taxon>Celastrales</taxon>
        <taxon>Celastraceae</taxon>
        <taxon>Tripterygium</taxon>
    </lineage>
</organism>
<comment type="similarity">
    <text evidence="1">Belongs to the 'GDSL' lipolytic enzyme family.</text>
</comment>
<keyword evidence="5" id="KW-0732">Signal</keyword>
<evidence type="ECO:0000256" key="5">
    <source>
        <dbReference type="SAM" id="SignalP"/>
    </source>
</evidence>
<evidence type="ECO:0000256" key="2">
    <source>
        <dbReference type="ARBA" id="ARBA00022801"/>
    </source>
</evidence>
<keyword evidence="4" id="KW-0443">Lipid metabolism</keyword>
<dbReference type="GO" id="GO:0016042">
    <property type="term" value="P:lipid catabolic process"/>
    <property type="evidence" value="ECO:0007669"/>
    <property type="project" value="UniProtKB-KW"/>
</dbReference>
<protein>
    <submittedName>
        <fullName evidence="6">GDSL esterase/lipase</fullName>
    </submittedName>
</protein>
<dbReference type="InterPro" id="IPR036514">
    <property type="entry name" value="SGNH_hydro_sf"/>
</dbReference>
<dbReference type="OrthoDB" id="1600564at2759"/>
<sequence>MDAHLQKLLSNLFCFTILLLLLRNQGVQGDSGHHNLHRRLLTNRNLLSFRPNKLFVFGDSYADTGNNPISASSSWKTPYGVTFPGKPSGRFSDGRVLTDYLARFMGVKSPIPYRWRKVGYKQVKYGMNFANGGTGVFETIFPGPNMTTQIDLFQQVINVEKVYAQTDLQNSLALVTVAGNDYSTYLARNGSIQGLQAFIPLVVNQLAINLDRIHKIGIRKIALTGLQPLGCLPRSTVSSSFQECNDSENALVNLHNSLLQQAVAKFNNNQTKDAPFVILDLYTAFMTVFQNKGDHPGSSKFENPLKPCCVGVSSEFSCGSVDGDGAKKYTVCDEPKSAFFWDGSHPSQEGWRTVYGALQSTLEQIY</sequence>
<reference evidence="6 7" key="1">
    <citation type="journal article" date="2020" name="Nat. Commun.">
        <title>Genome of Tripterygium wilfordii and identification of cytochrome P450 involved in triptolide biosynthesis.</title>
        <authorList>
            <person name="Tu L."/>
            <person name="Su P."/>
            <person name="Zhang Z."/>
            <person name="Gao L."/>
            <person name="Wang J."/>
            <person name="Hu T."/>
            <person name="Zhou J."/>
            <person name="Zhang Y."/>
            <person name="Zhao Y."/>
            <person name="Liu Y."/>
            <person name="Song Y."/>
            <person name="Tong Y."/>
            <person name="Lu Y."/>
            <person name="Yang J."/>
            <person name="Xu C."/>
            <person name="Jia M."/>
            <person name="Peters R.J."/>
            <person name="Huang L."/>
            <person name="Gao W."/>
        </authorList>
    </citation>
    <scope>NUCLEOTIDE SEQUENCE [LARGE SCALE GENOMIC DNA]</scope>
    <source>
        <strain evidence="7">cv. XIE 37</strain>
        <tissue evidence="6">Leaf</tissue>
    </source>
</reference>
<evidence type="ECO:0000256" key="1">
    <source>
        <dbReference type="ARBA" id="ARBA00008668"/>
    </source>
</evidence>
<keyword evidence="2" id="KW-0378">Hydrolase</keyword>
<evidence type="ECO:0000256" key="4">
    <source>
        <dbReference type="ARBA" id="ARBA00023098"/>
    </source>
</evidence>
<feature type="chain" id="PRO_5029883136" evidence="5">
    <location>
        <begin position="30"/>
        <end position="366"/>
    </location>
</feature>
<dbReference type="FunCoup" id="A0A7J7DWM2">
    <property type="interactions" value="1328"/>
</dbReference>
<comment type="caution">
    <text evidence="6">The sequence shown here is derived from an EMBL/GenBank/DDBJ whole genome shotgun (WGS) entry which is preliminary data.</text>
</comment>
<gene>
    <name evidence="6" type="ORF">HS088_TW03G00833</name>
</gene>
<dbReference type="EMBL" id="JAAARO010000003">
    <property type="protein sequence ID" value="KAF5750496.1"/>
    <property type="molecule type" value="Genomic_DNA"/>
</dbReference>
<name>A0A7J7DWM2_TRIWF</name>
<accession>A0A7J7DWM2</accession>
<dbReference type="Pfam" id="PF00657">
    <property type="entry name" value="Lipase_GDSL"/>
    <property type="match status" value="1"/>
</dbReference>
<dbReference type="InParanoid" id="A0A7J7DWM2"/>
<keyword evidence="3" id="KW-0442">Lipid degradation</keyword>
<keyword evidence="7" id="KW-1185">Reference proteome</keyword>
<dbReference type="Proteomes" id="UP000593562">
    <property type="component" value="Unassembled WGS sequence"/>
</dbReference>
<dbReference type="AlphaFoldDB" id="A0A7J7DWM2"/>
<evidence type="ECO:0000256" key="3">
    <source>
        <dbReference type="ARBA" id="ARBA00022963"/>
    </source>
</evidence>
<dbReference type="SUPFAM" id="SSF52266">
    <property type="entry name" value="SGNH hydrolase"/>
    <property type="match status" value="1"/>
</dbReference>
<feature type="signal peptide" evidence="5">
    <location>
        <begin position="1"/>
        <end position="29"/>
    </location>
</feature>
<dbReference type="Gene3D" id="3.40.50.1110">
    <property type="entry name" value="SGNH hydrolase"/>
    <property type="match status" value="1"/>
</dbReference>
<dbReference type="PANTHER" id="PTHR46020">
    <property type="entry name" value="OSJNBB0059K02.9 PROTEIN"/>
    <property type="match status" value="1"/>
</dbReference>
<proteinExistence type="inferred from homology"/>
<dbReference type="PANTHER" id="PTHR46020:SF32">
    <property type="entry name" value="GDSL ESTERASE_LIPASE"/>
    <property type="match status" value="1"/>
</dbReference>
<dbReference type="InterPro" id="IPR035669">
    <property type="entry name" value="SGNH_plant_lipase-like"/>
</dbReference>
<dbReference type="CDD" id="cd01837">
    <property type="entry name" value="SGNH_plant_lipase_like"/>
    <property type="match status" value="1"/>
</dbReference>